<dbReference type="InterPro" id="IPR031304">
    <property type="entry name" value="SLT_2"/>
</dbReference>
<evidence type="ECO:0000259" key="2">
    <source>
        <dbReference type="Pfam" id="PF13406"/>
    </source>
</evidence>
<dbReference type="PANTHER" id="PTHR30163:SF8">
    <property type="entry name" value="LYTIC MUREIN TRANSGLYCOSYLASE"/>
    <property type="match status" value="1"/>
</dbReference>
<dbReference type="AlphaFoldDB" id="A0A1I1E0F1"/>
<protein>
    <submittedName>
        <fullName evidence="3">Transglycosylase SLT domain-containing protein</fullName>
    </submittedName>
</protein>
<evidence type="ECO:0000256" key="1">
    <source>
        <dbReference type="SAM" id="SignalP"/>
    </source>
</evidence>
<feature type="domain" description="Transglycosylase SLT" evidence="2">
    <location>
        <begin position="32"/>
        <end position="235"/>
    </location>
</feature>
<dbReference type="RefSeq" id="WP_093359131.1">
    <property type="nucleotide sequence ID" value="NZ_FOLG01000001.1"/>
</dbReference>
<dbReference type="InterPro" id="IPR023346">
    <property type="entry name" value="Lysozyme-like_dom_sf"/>
</dbReference>
<dbReference type="GO" id="GO:0008933">
    <property type="term" value="F:peptidoglycan lytic transglycosylase activity"/>
    <property type="evidence" value="ECO:0007669"/>
    <property type="project" value="TreeGrafter"/>
</dbReference>
<evidence type="ECO:0000313" key="4">
    <source>
        <dbReference type="Proteomes" id="UP000198728"/>
    </source>
</evidence>
<gene>
    <name evidence="3" type="ORF">SAMN04488094_101572</name>
</gene>
<dbReference type="Proteomes" id="UP000198728">
    <property type="component" value="Unassembled WGS sequence"/>
</dbReference>
<dbReference type="CDD" id="cd13399">
    <property type="entry name" value="Slt35-like"/>
    <property type="match status" value="1"/>
</dbReference>
<dbReference type="GO" id="GO:0009253">
    <property type="term" value="P:peptidoglycan catabolic process"/>
    <property type="evidence" value="ECO:0007669"/>
    <property type="project" value="TreeGrafter"/>
</dbReference>
<dbReference type="PROSITE" id="PS51257">
    <property type="entry name" value="PROKAR_LIPOPROTEIN"/>
    <property type="match status" value="1"/>
</dbReference>
<dbReference type="SUPFAM" id="SSF53955">
    <property type="entry name" value="Lysozyme-like"/>
    <property type="match status" value="1"/>
</dbReference>
<name>A0A1I1E0F1_9RHOB</name>
<dbReference type="EMBL" id="FOLG01000001">
    <property type="protein sequence ID" value="SFB80661.1"/>
    <property type="molecule type" value="Genomic_DNA"/>
</dbReference>
<dbReference type="Gene3D" id="1.10.8.350">
    <property type="entry name" value="Bacterial muramidase"/>
    <property type="match status" value="1"/>
</dbReference>
<keyword evidence="1" id="KW-0732">Signal</keyword>
<accession>A0A1I1E0F1</accession>
<dbReference type="OrthoDB" id="9808544at2"/>
<dbReference type="InterPro" id="IPR043426">
    <property type="entry name" value="MltB-like"/>
</dbReference>
<sequence length="266" mass="28361">MSFRLAALAFAAAFSLAAPALAASCGNSASGFAAWKQQFAQEAAQAGVGQRGLSALANTQYAQATIAADRGQKSFKLSYDQFCQKRGCDVIVSQGRKRKAQNPAFYQSLESRYGVPAGLIIAIHGMETGFGNFMGNSNVLNATATLAYDCRRPQFFQPHLVSALVMIDRGMISPGAVGAKHGELGHTQFLPGNALRFGQDGNGDGRIDFNNMSDALASTANYLRMKGWAPGQPYQPGTRNYNVLKEWNAASVYQQALASMGARIDG</sequence>
<dbReference type="PANTHER" id="PTHR30163">
    <property type="entry name" value="MEMBRANE-BOUND LYTIC MUREIN TRANSGLYCOSYLASE B"/>
    <property type="match status" value="1"/>
</dbReference>
<reference evidence="3 4" key="1">
    <citation type="submission" date="2016-10" db="EMBL/GenBank/DDBJ databases">
        <authorList>
            <person name="de Groot N.N."/>
        </authorList>
    </citation>
    <scope>NUCLEOTIDE SEQUENCE [LARGE SCALE GENOMIC DNA]</scope>
    <source>
        <strain evidence="3 4">DSM 19548</strain>
    </source>
</reference>
<dbReference type="Pfam" id="PF13406">
    <property type="entry name" value="SLT_2"/>
    <property type="match status" value="1"/>
</dbReference>
<proteinExistence type="predicted"/>
<dbReference type="STRING" id="441112.SAMN04488094_101572"/>
<keyword evidence="4" id="KW-1185">Reference proteome</keyword>
<organism evidence="3 4">
    <name type="scientific">Tropicimonas isoalkanivorans</name>
    <dbReference type="NCBI Taxonomy" id="441112"/>
    <lineage>
        <taxon>Bacteria</taxon>
        <taxon>Pseudomonadati</taxon>
        <taxon>Pseudomonadota</taxon>
        <taxon>Alphaproteobacteria</taxon>
        <taxon>Rhodobacterales</taxon>
        <taxon>Roseobacteraceae</taxon>
        <taxon>Tropicimonas</taxon>
    </lineage>
</organism>
<evidence type="ECO:0000313" key="3">
    <source>
        <dbReference type="EMBL" id="SFB80661.1"/>
    </source>
</evidence>
<feature type="signal peptide" evidence="1">
    <location>
        <begin position="1"/>
        <end position="22"/>
    </location>
</feature>
<feature type="chain" id="PRO_5011767037" evidence="1">
    <location>
        <begin position="23"/>
        <end position="266"/>
    </location>
</feature>